<proteinExistence type="predicted"/>
<accession>A0A366HFG1</accession>
<dbReference type="CDD" id="cd00143">
    <property type="entry name" value="PP2Cc"/>
    <property type="match status" value="1"/>
</dbReference>
<evidence type="ECO:0000313" key="2">
    <source>
        <dbReference type="EMBL" id="RBP41238.1"/>
    </source>
</evidence>
<comment type="caution">
    <text evidence="2">The sequence shown here is derived from an EMBL/GenBank/DDBJ whole genome shotgun (WGS) entry which is preliminary data.</text>
</comment>
<sequence length="245" mass="26287">MIAELTFAGRQVRGVRENQEDSYGFCVLGSGPEGALLLALADGMGGHERGEVASALAVECFLQRLDVRRQDMRQAMLDALHLANSDIAAENARRGGAPDEMGTTFVGIFLHGKRLRWVSVGDSPLYLYRAGVMLRLNEEHTVSPVDEGSTDSAVLTSALTGGRIFRIDAPEDVVQLMEGDIIVCCSDGMNTIPLSQIGSKLEIYSGLAAGELAEKLMQAVESERKDGQDNLTVTVMKCVPATSTP</sequence>
<protein>
    <submittedName>
        <fullName evidence="2">Protein phosphatase</fullName>
    </submittedName>
</protein>
<dbReference type="InterPro" id="IPR036457">
    <property type="entry name" value="PPM-type-like_dom_sf"/>
</dbReference>
<dbReference type="AlphaFoldDB" id="A0A366HFG1"/>
<dbReference type="RefSeq" id="WP_113959886.1">
    <property type="nucleotide sequence ID" value="NZ_QNRR01000007.1"/>
</dbReference>
<dbReference type="SUPFAM" id="SSF81606">
    <property type="entry name" value="PP2C-like"/>
    <property type="match status" value="1"/>
</dbReference>
<dbReference type="InterPro" id="IPR001932">
    <property type="entry name" value="PPM-type_phosphatase-like_dom"/>
</dbReference>
<dbReference type="OrthoDB" id="9801841at2"/>
<dbReference type="PROSITE" id="PS51746">
    <property type="entry name" value="PPM_2"/>
    <property type="match status" value="1"/>
</dbReference>
<keyword evidence="3" id="KW-1185">Reference proteome</keyword>
<dbReference type="Proteomes" id="UP000253426">
    <property type="component" value="Unassembled WGS sequence"/>
</dbReference>
<dbReference type="EMBL" id="QNRR01000007">
    <property type="protein sequence ID" value="RBP41238.1"/>
    <property type="molecule type" value="Genomic_DNA"/>
</dbReference>
<dbReference type="SMART" id="SM00332">
    <property type="entry name" value="PP2Cc"/>
    <property type="match status" value="1"/>
</dbReference>
<feature type="domain" description="PPM-type phosphatase" evidence="1">
    <location>
        <begin position="6"/>
        <end position="238"/>
    </location>
</feature>
<reference evidence="2 3" key="1">
    <citation type="submission" date="2018-06" db="EMBL/GenBank/DDBJ databases">
        <title>Genomic Encyclopedia of Type Strains, Phase IV (KMG-IV): sequencing the most valuable type-strain genomes for metagenomic binning, comparative biology and taxonomic classification.</title>
        <authorList>
            <person name="Goeker M."/>
        </authorList>
    </citation>
    <scope>NUCLEOTIDE SEQUENCE [LARGE SCALE GENOMIC DNA]</scope>
    <source>
        <strain evidence="2 3">DSM 25532</strain>
    </source>
</reference>
<organism evidence="2 3">
    <name type="scientific">Roseimicrobium gellanilyticum</name>
    <dbReference type="NCBI Taxonomy" id="748857"/>
    <lineage>
        <taxon>Bacteria</taxon>
        <taxon>Pseudomonadati</taxon>
        <taxon>Verrucomicrobiota</taxon>
        <taxon>Verrucomicrobiia</taxon>
        <taxon>Verrucomicrobiales</taxon>
        <taxon>Verrucomicrobiaceae</taxon>
        <taxon>Roseimicrobium</taxon>
    </lineage>
</organism>
<evidence type="ECO:0000259" key="1">
    <source>
        <dbReference type="PROSITE" id="PS51746"/>
    </source>
</evidence>
<name>A0A366HFG1_9BACT</name>
<dbReference type="Pfam" id="PF13672">
    <property type="entry name" value="PP2C_2"/>
    <property type="match status" value="1"/>
</dbReference>
<gene>
    <name evidence="2" type="ORF">DES53_10769</name>
</gene>
<evidence type="ECO:0000313" key="3">
    <source>
        <dbReference type="Proteomes" id="UP000253426"/>
    </source>
</evidence>
<dbReference type="Gene3D" id="3.60.40.10">
    <property type="entry name" value="PPM-type phosphatase domain"/>
    <property type="match status" value="1"/>
</dbReference>
<dbReference type="SMART" id="SM00331">
    <property type="entry name" value="PP2C_SIG"/>
    <property type="match status" value="1"/>
</dbReference>